<gene>
    <name evidence="4" type="ORF">FNV43_RR21716</name>
</gene>
<keyword evidence="1" id="KW-0175">Coiled coil</keyword>
<dbReference type="AlphaFoldDB" id="A0A8K0DQ71"/>
<evidence type="ECO:0000256" key="2">
    <source>
        <dbReference type="SAM" id="SignalP"/>
    </source>
</evidence>
<dbReference type="Proteomes" id="UP000796880">
    <property type="component" value="Unassembled WGS sequence"/>
</dbReference>
<dbReference type="Gene3D" id="3.90.1300.10">
    <property type="entry name" value="Amidase signature (AS) domain"/>
    <property type="match status" value="2"/>
</dbReference>
<feature type="chain" id="PRO_5035441057" description="Amidase domain-containing protein" evidence="2">
    <location>
        <begin position="34"/>
        <end position="547"/>
    </location>
</feature>
<feature type="signal peptide" evidence="2">
    <location>
        <begin position="1"/>
        <end position="33"/>
    </location>
</feature>
<proteinExistence type="predicted"/>
<comment type="caution">
    <text evidence="4">The sequence shown here is derived from an EMBL/GenBank/DDBJ whole genome shotgun (WGS) entry which is preliminary data.</text>
</comment>
<sequence length="547" mass="58934">MPADDIPSKSLLASLPLISLLFFSSTLVTTVTGSDFTIIDATVADIQIAFNHGKLTSRQLVDFYLNRIETLNPLLRSVLEVNPDARDQADEADRQREEARRDVRSVGELHGVPVLLKDSIATKDKLNTTAGSYALLGSVVPRDAGVVERLRNAGAVILGKTSLTEWYGIRSSLIPNWWCARAGQSMNPYVKGGEPCGSSSGSAISVAANTDLNPPCGSSSGSAISVAANMVTVSLGTETDGSLICPADYNSVVGLKPTVGLTSRAGVIPISPRQETIGPICRTVSDAVYVLDAIVGFDPRDQEATKAASKFIPRGGYKQFLNKDGLGGKRLGIVRNLILDIYNKSAAMPAFEQHLNTLRQRGATVVDNLEIDNIDVILDPIQSGELMALLAEFKVYVNEYLKELTKSPVTSLADIIAFNSDNSDWEKLKEYGQDQFIVSEMTTGIGEQELKAMENMKKLSEQGFEKLMKEKKLDALVTLGWGSSSVLAIGGYPAISVPAGYQSNGMPFGICFGGLKGTEPKLIEIAYTFEQATKARRVPQILIPSTY</sequence>
<feature type="domain" description="Amidase" evidence="3">
    <location>
        <begin position="215"/>
        <end position="478"/>
    </location>
</feature>
<dbReference type="InterPro" id="IPR023631">
    <property type="entry name" value="Amidase_dom"/>
</dbReference>
<keyword evidence="5" id="KW-1185">Reference proteome</keyword>
<evidence type="ECO:0000313" key="5">
    <source>
        <dbReference type="Proteomes" id="UP000796880"/>
    </source>
</evidence>
<protein>
    <recommendedName>
        <fullName evidence="3">Amidase domain-containing protein</fullName>
    </recommendedName>
</protein>
<dbReference type="OrthoDB" id="566138at2759"/>
<feature type="coiled-coil region" evidence="1">
    <location>
        <begin position="82"/>
        <end position="109"/>
    </location>
</feature>
<name>A0A8K0DQ71_9ROSA</name>
<dbReference type="InterPro" id="IPR036928">
    <property type="entry name" value="AS_sf"/>
</dbReference>
<dbReference type="PANTHER" id="PTHR42678:SF25">
    <property type="entry name" value="AMIDASE C869.01"/>
    <property type="match status" value="1"/>
</dbReference>
<dbReference type="Pfam" id="PF01425">
    <property type="entry name" value="Amidase"/>
    <property type="match status" value="2"/>
</dbReference>
<reference evidence="4" key="1">
    <citation type="submission" date="2020-03" db="EMBL/GenBank/DDBJ databases">
        <title>A high-quality chromosome-level genome assembly of a woody plant with both climbing and erect habits, Rhamnella rubrinervis.</title>
        <authorList>
            <person name="Lu Z."/>
            <person name="Yang Y."/>
            <person name="Zhu X."/>
            <person name="Sun Y."/>
        </authorList>
    </citation>
    <scope>NUCLEOTIDE SEQUENCE</scope>
    <source>
        <strain evidence="4">BYM</strain>
        <tissue evidence="4">Leaf</tissue>
    </source>
</reference>
<evidence type="ECO:0000256" key="1">
    <source>
        <dbReference type="SAM" id="Coils"/>
    </source>
</evidence>
<dbReference type="PANTHER" id="PTHR42678">
    <property type="entry name" value="AMIDASE"/>
    <property type="match status" value="1"/>
</dbReference>
<organism evidence="4 5">
    <name type="scientific">Rhamnella rubrinervis</name>
    <dbReference type="NCBI Taxonomy" id="2594499"/>
    <lineage>
        <taxon>Eukaryota</taxon>
        <taxon>Viridiplantae</taxon>
        <taxon>Streptophyta</taxon>
        <taxon>Embryophyta</taxon>
        <taxon>Tracheophyta</taxon>
        <taxon>Spermatophyta</taxon>
        <taxon>Magnoliopsida</taxon>
        <taxon>eudicotyledons</taxon>
        <taxon>Gunneridae</taxon>
        <taxon>Pentapetalae</taxon>
        <taxon>rosids</taxon>
        <taxon>fabids</taxon>
        <taxon>Rosales</taxon>
        <taxon>Rhamnaceae</taxon>
        <taxon>rhamnoid group</taxon>
        <taxon>Rhamneae</taxon>
        <taxon>Rhamnella</taxon>
    </lineage>
</organism>
<accession>A0A8K0DQ71</accession>
<evidence type="ECO:0000313" key="4">
    <source>
        <dbReference type="EMBL" id="KAF3434631.1"/>
    </source>
</evidence>
<dbReference type="SUPFAM" id="SSF75304">
    <property type="entry name" value="Amidase signature (AS) enzymes"/>
    <property type="match status" value="2"/>
</dbReference>
<evidence type="ECO:0000259" key="3">
    <source>
        <dbReference type="Pfam" id="PF01425"/>
    </source>
</evidence>
<dbReference type="EMBL" id="VOIH02000010">
    <property type="protein sequence ID" value="KAF3434631.1"/>
    <property type="molecule type" value="Genomic_DNA"/>
</dbReference>
<feature type="domain" description="Amidase" evidence="3">
    <location>
        <begin position="60"/>
        <end position="209"/>
    </location>
</feature>
<keyword evidence="2" id="KW-0732">Signal</keyword>